<gene>
    <name evidence="2" type="ORF">CLUMA_CG017105</name>
</gene>
<sequence length="116" mass="13757">MIRTIKTFNPNITKKREKISNKSQQRKNKNVNLLLLLSREWTEKMSQLSIEVHNEHERLGIIVRNGKKRLALDQNEKFYFSSQFSSWECKAAFSQSCGEKHNNHFQNIPKSKHMIL</sequence>
<proteinExistence type="predicted"/>
<accession>A0A1J1IWA8</accession>
<evidence type="ECO:0000313" key="3">
    <source>
        <dbReference type="Proteomes" id="UP000183832"/>
    </source>
</evidence>
<feature type="compositionally biased region" description="Polar residues" evidence="1">
    <location>
        <begin position="1"/>
        <end position="12"/>
    </location>
</feature>
<organism evidence="2 3">
    <name type="scientific">Clunio marinus</name>
    <dbReference type="NCBI Taxonomy" id="568069"/>
    <lineage>
        <taxon>Eukaryota</taxon>
        <taxon>Metazoa</taxon>
        <taxon>Ecdysozoa</taxon>
        <taxon>Arthropoda</taxon>
        <taxon>Hexapoda</taxon>
        <taxon>Insecta</taxon>
        <taxon>Pterygota</taxon>
        <taxon>Neoptera</taxon>
        <taxon>Endopterygota</taxon>
        <taxon>Diptera</taxon>
        <taxon>Nematocera</taxon>
        <taxon>Chironomoidea</taxon>
        <taxon>Chironomidae</taxon>
        <taxon>Clunio</taxon>
    </lineage>
</organism>
<dbReference type="Proteomes" id="UP000183832">
    <property type="component" value="Unassembled WGS sequence"/>
</dbReference>
<protein>
    <submittedName>
        <fullName evidence="2">CLUMA_CG017105, isoform A</fullName>
    </submittedName>
</protein>
<reference evidence="2 3" key="1">
    <citation type="submission" date="2015-04" db="EMBL/GenBank/DDBJ databases">
        <authorList>
            <person name="Syromyatnikov M.Y."/>
            <person name="Popov V.N."/>
        </authorList>
    </citation>
    <scope>NUCLEOTIDE SEQUENCE [LARGE SCALE GENOMIC DNA]</scope>
</reference>
<keyword evidence="3" id="KW-1185">Reference proteome</keyword>
<dbReference type="EMBL" id="CVRI01000060">
    <property type="protein sequence ID" value="CRL03986.1"/>
    <property type="molecule type" value="Genomic_DNA"/>
</dbReference>
<name>A0A1J1IWA8_9DIPT</name>
<feature type="region of interest" description="Disordered" evidence="1">
    <location>
        <begin position="1"/>
        <end position="25"/>
    </location>
</feature>
<evidence type="ECO:0000313" key="2">
    <source>
        <dbReference type="EMBL" id="CRL03986.1"/>
    </source>
</evidence>
<evidence type="ECO:0000256" key="1">
    <source>
        <dbReference type="SAM" id="MobiDB-lite"/>
    </source>
</evidence>
<dbReference type="AlphaFoldDB" id="A0A1J1IWA8"/>